<accession>A0A9W6QMM3</accession>
<evidence type="ECO:0000313" key="2">
    <source>
        <dbReference type="Proteomes" id="UP001165042"/>
    </source>
</evidence>
<organism evidence="1 2">
    <name type="scientific">Actinokineospora globicatena</name>
    <dbReference type="NCBI Taxonomy" id="103729"/>
    <lineage>
        <taxon>Bacteria</taxon>
        <taxon>Bacillati</taxon>
        <taxon>Actinomycetota</taxon>
        <taxon>Actinomycetes</taxon>
        <taxon>Pseudonocardiales</taxon>
        <taxon>Pseudonocardiaceae</taxon>
        <taxon>Actinokineospora</taxon>
    </lineage>
</organism>
<comment type="caution">
    <text evidence="1">The sequence shown here is derived from an EMBL/GenBank/DDBJ whole genome shotgun (WGS) entry which is preliminary data.</text>
</comment>
<protein>
    <submittedName>
        <fullName evidence="1">Uncharacterized protein</fullName>
    </submittedName>
</protein>
<keyword evidence="2" id="KW-1185">Reference proteome</keyword>
<reference evidence="1" key="1">
    <citation type="submission" date="2023-02" db="EMBL/GenBank/DDBJ databases">
        <title>Actinokineospora globicatena NBRC 15670.</title>
        <authorList>
            <person name="Ichikawa N."/>
            <person name="Sato H."/>
            <person name="Tonouchi N."/>
        </authorList>
    </citation>
    <scope>NUCLEOTIDE SEQUENCE</scope>
    <source>
        <strain evidence="1">NBRC 15670</strain>
    </source>
</reference>
<sequence>MEWLTVRVGGVRIAYFPAGAAVDLSRVCHCWPEVMAADQYFANHPDVRRILWRPRKPDWKVGPAGWLNKPKSYGFHYGLLHWADGADLADLDSRVRSHTVRPDDFAACVAAIAISIECLRCHAHITVASTAAGEGPPWAANVERINEHVFYRECPACGQGERWPLVVDFVDPRSWPQGWHVRSPPR</sequence>
<dbReference type="AlphaFoldDB" id="A0A9W6QMM3"/>
<dbReference type="EMBL" id="BSSD01000005">
    <property type="protein sequence ID" value="GLW92831.1"/>
    <property type="molecule type" value="Genomic_DNA"/>
</dbReference>
<evidence type="ECO:0000313" key="1">
    <source>
        <dbReference type="EMBL" id="GLW92831.1"/>
    </source>
</evidence>
<dbReference type="Proteomes" id="UP001165042">
    <property type="component" value="Unassembled WGS sequence"/>
</dbReference>
<name>A0A9W6QMM3_9PSEU</name>
<proteinExistence type="predicted"/>
<gene>
    <name evidence="1" type="ORF">Aglo03_36470</name>
</gene>